<feature type="region of interest" description="Disordered" evidence="1">
    <location>
        <begin position="1"/>
        <end position="102"/>
    </location>
</feature>
<evidence type="ECO:0000313" key="3">
    <source>
        <dbReference type="RefSeq" id="XP_070312433.1"/>
    </source>
</evidence>
<organism evidence="2 3">
    <name type="scientific">Odocoileus virginianus</name>
    <name type="common">White-tailed deer</name>
    <dbReference type="NCBI Taxonomy" id="9874"/>
    <lineage>
        <taxon>Eukaryota</taxon>
        <taxon>Metazoa</taxon>
        <taxon>Chordata</taxon>
        <taxon>Craniata</taxon>
        <taxon>Vertebrata</taxon>
        <taxon>Euteleostomi</taxon>
        <taxon>Mammalia</taxon>
        <taxon>Eutheria</taxon>
        <taxon>Laurasiatheria</taxon>
        <taxon>Artiodactyla</taxon>
        <taxon>Ruminantia</taxon>
        <taxon>Pecora</taxon>
        <taxon>Cervidae</taxon>
        <taxon>Odocoileinae</taxon>
        <taxon>Odocoileus</taxon>
    </lineage>
</organism>
<protein>
    <submittedName>
        <fullName evidence="3">Uncharacterized protein</fullName>
    </submittedName>
</protein>
<sequence length="216" mass="23690">MGTAAAGRPDTGGRRRARLRGRLAPAQLRGCPGGEKQPLLQPAPPRALLRQRLRRTREEGWARENEGTTSHSEASGRCQPPSSAALTGRRGTESGGRRARGNTWWRRRGGESALCDVIAKEAGLFVRAEPRRLSRTSKEVQDAPCRSLKNLQLLSDPGKNVAKAGFCKQRPPTVPLSSQVASEPGTWDLHTFSESRKKNFKRLVLFMPSSGERCSV</sequence>
<keyword evidence="2" id="KW-1185">Reference proteome</keyword>
<dbReference type="Proteomes" id="UP001652640">
    <property type="component" value="Chromosome 27"/>
</dbReference>
<dbReference type="RefSeq" id="XP_070312433.1">
    <property type="nucleotide sequence ID" value="XM_070456332.1"/>
</dbReference>
<dbReference type="GeneID" id="110149723"/>
<evidence type="ECO:0000256" key="1">
    <source>
        <dbReference type="SAM" id="MobiDB-lite"/>
    </source>
</evidence>
<accession>A0ABM4HA34</accession>
<proteinExistence type="predicted"/>
<reference evidence="2" key="1">
    <citation type="journal article" date="2022" name="J. Hered.">
        <title>A De Novo Chromosome-Level Genome Assembly of the White-Tailed Deer, Odocoileus Virginianus.</title>
        <authorList>
            <person name="London E.W."/>
            <person name="Roca A.L."/>
            <person name="Novakofski J.E."/>
            <person name="Mateus-Pinilla N.E."/>
        </authorList>
    </citation>
    <scope>NUCLEOTIDE SEQUENCE [LARGE SCALE GENOMIC DNA]</scope>
</reference>
<reference evidence="3" key="2">
    <citation type="submission" date="2025-08" db="UniProtKB">
        <authorList>
            <consortium name="RefSeq"/>
        </authorList>
    </citation>
    <scope>IDENTIFICATION</scope>
    <source>
        <tissue evidence="3">Tongue muscle</tissue>
    </source>
</reference>
<name>A0ABM4HA34_ODOVR</name>
<gene>
    <name evidence="3" type="primary">LOC110149723</name>
</gene>
<evidence type="ECO:0000313" key="2">
    <source>
        <dbReference type="Proteomes" id="UP001652640"/>
    </source>
</evidence>
<feature type="compositionally biased region" description="Basic and acidic residues" evidence="1">
    <location>
        <begin position="56"/>
        <end position="66"/>
    </location>
</feature>